<feature type="transmembrane region" description="Helical" evidence="6">
    <location>
        <begin position="111"/>
        <end position="134"/>
    </location>
</feature>
<dbReference type="PANTHER" id="PTHR30213:SF0">
    <property type="entry name" value="UPF0761 MEMBRANE PROTEIN YIHY"/>
    <property type="match status" value="1"/>
</dbReference>
<keyword evidence="5 6" id="KW-0472">Membrane</keyword>
<dbReference type="PIRSF" id="PIRSF035875">
    <property type="entry name" value="RNase_BN"/>
    <property type="match status" value="1"/>
</dbReference>
<keyword evidence="2" id="KW-1003">Cell membrane</keyword>
<sequence length="262" mass="27058">MIAAALAYSATLALFPTMIAAISTYGLFLSPQTAANDIEAISRVLPAPVAEIISSQITELAKASSSGLTAGALISIAVALWTASSGVRALMRGINIAYGVRETRRYATVRLISYGVTIALVVGATAVMAIATIIPPLLNALDIPAGVRTAIALLRWPLMVGVILLGLGAIYRWAPAKTPTRSNVLSPGALVGTVGLVAITQAFSTYVSKISSLNQTYGALGGVIGLMLWFFLAGFAILIGAEVNDALLNPGDDTEDVAVQDD</sequence>
<proteinExistence type="predicted"/>
<reference evidence="7" key="1">
    <citation type="submission" date="2018-06" db="EMBL/GenBank/DDBJ databases">
        <authorList>
            <person name="Zhirakovskaya E."/>
        </authorList>
    </citation>
    <scope>NUCLEOTIDE SEQUENCE</scope>
</reference>
<evidence type="ECO:0000256" key="2">
    <source>
        <dbReference type="ARBA" id="ARBA00022475"/>
    </source>
</evidence>
<evidence type="ECO:0000256" key="1">
    <source>
        <dbReference type="ARBA" id="ARBA00004651"/>
    </source>
</evidence>
<keyword evidence="3 6" id="KW-0812">Transmembrane</keyword>
<dbReference type="NCBIfam" id="TIGR00765">
    <property type="entry name" value="yihY_not_rbn"/>
    <property type="match status" value="1"/>
</dbReference>
<dbReference type="GO" id="GO:0005886">
    <property type="term" value="C:plasma membrane"/>
    <property type="evidence" value="ECO:0007669"/>
    <property type="project" value="UniProtKB-SubCell"/>
</dbReference>
<accession>A0A3B0S8A5</accession>
<keyword evidence="4 6" id="KW-1133">Transmembrane helix</keyword>
<comment type="subcellular location">
    <subcellularLocation>
        <location evidence="1">Cell membrane</location>
        <topology evidence="1">Multi-pass membrane protein</topology>
    </subcellularLocation>
</comment>
<dbReference type="PANTHER" id="PTHR30213">
    <property type="entry name" value="INNER MEMBRANE PROTEIN YHJD"/>
    <property type="match status" value="1"/>
</dbReference>
<feature type="transmembrane region" description="Helical" evidence="6">
    <location>
        <begin position="219"/>
        <end position="239"/>
    </location>
</feature>
<dbReference type="Pfam" id="PF03631">
    <property type="entry name" value="Virul_fac_BrkB"/>
    <property type="match status" value="1"/>
</dbReference>
<protein>
    <submittedName>
        <fullName evidence="7">Uncharacterized protein</fullName>
    </submittedName>
</protein>
<evidence type="ECO:0000256" key="4">
    <source>
        <dbReference type="ARBA" id="ARBA00022989"/>
    </source>
</evidence>
<evidence type="ECO:0000313" key="7">
    <source>
        <dbReference type="EMBL" id="VAV96658.1"/>
    </source>
</evidence>
<evidence type="ECO:0000256" key="5">
    <source>
        <dbReference type="ARBA" id="ARBA00023136"/>
    </source>
</evidence>
<evidence type="ECO:0000256" key="6">
    <source>
        <dbReference type="SAM" id="Phobius"/>
    </source>
</evidence>
<name>A0A3B0S8A5_9ZZZZ</name>
<feature type="transmembrane region" description="Helical" evidence="6">
    <location>
        <begin position="185"/>
        <end position="207"/>
    </location>
</feature>
<evidence type="ECO:0000256" key="3">
    <source>
        <dbReference type="ARBA" id="ARBA00022692"/>
    </source>
</evidence>
<gene>
    <name evidence="7" type="ORF">MNBD_ACTINO02-3245</name>
</gene>
<organism evidence="7">
    <name type="scientific">hydrothermal vent metagenome</name>
    <dbReference type="NCBI Taxonomy" id="652676"/>
    <lineage>
        <taxon>unclassified sequences</taxon>
        <taxon>metagenomes</taxon>
        <taxon>ecological metagenomes</taxon>
    </lineage>
</organism>
<dbReference type="AlphaFoldDB" id="A0A3B0S8A5"/>
<feature type="transmembrane region" description="Helical" evidence="6">
    <location>
        <begin position="68"/>
        <end position="90"/>
    </location>
</feature>
<feature type="transmembrane region" description="Helical" evidence="6">
    <location>
        <begin position="154"/>
        <end position="173"/>
    </location>
</feature>
<dbReference type="InterPro" id="IPR017039">
    <property type="entry name" value="Virul_fac_BrkB"/>
</dbReference>
<dbReference type="EMBL" id="UOEK01000104">
    <property type="protein sequence ID" value="VAV96658.1"/>
    <property type="molecule type" value="Genomic_DNA"/>
</dbReference>